<dbReference type="Proteomes" id="UP000005065">
    <property type="component" value="Unassembled WGS sequence"/>
</dbReference>
<sequence>MSQKCRADIFHSQIETDQTALIPLRFCGCYFF</sequence>
<organism evidence="1 2">
    <name type="scientific">Salmonella enterica subsp. enterica serovar Senftenberg str. A4-543</name>
    <dbReference type="NCBI Taxonomy" id="913082"/>
    <lineage>
        <taxon>Bacteria</taxon>
        <taxon>Pseudomonadati</taxon>
        <taxon>Pseudomonadota</taxon>
        <taxon>Gammaproteobacteria</taxon>
        <taxon>Enterobacterales</taxon>
        <taxon>Enterobacteriaceae</taxon>
        <taxon>Salmonella</taxon>
    </lineage>
</organism>
<dbReference type="EMBL" id="AFCU01001611">
    <property type="protein sequence ID" value="EHC82286.1"/>
    <property type="molecule type" value="Genomic_DNA"/>
</dbReference>
<dbReference type="AlphaFoldDB" id="G5R5S3"/>
<proteinExistence type="predicted"/>
<evidence type="ECO:0000313" key="1">
    <source>
        <dbReference type="EMBL" id="EHC82286.1"/>
    </source>
</evidence>
<accession>G5R5S3</accession>
<protein>
    <submittedName>
        <fullName evidence="1">Uncharacterized protein</fullName>
    </submittedName>
</protein>
<evidence type="ECO:0000313" key="2">
    <source>
        <dbReference type="Proteomes" id="UP000005065"/>
    </source>
</evidence>
<gene>
    <name evidence="1" type="ORF">LTSESEN_4993</name>
</gene>
<feature type="non-terminal residue" evidence="1">
    <location>
        <position position="32"/>
    </location>
</feature>
<comment type="caution">
    <text evidence="1">The sequence shown here is derived from an EMBL/GenBank/DDBJ whole genome shotgun (WGS) entry which is preliminary data.</text>
</comment>
<reference evidence="1 2" key="1">
    <citation type="journal article" date="2011" name="BMC Genomics">
        <title>Genome sequencing reveals diversification of virulence factor content and possible host adaptation in distinct subpopulations of Salmonella enterica.</title>
        <authorList>
            <person name="den Bakker H.C."/>
            <person name="Moreno Switt A.I."/>
            <person name="Govoni G."/>
            <person name="Cummings C.A."/>
            <person name="Ranieri M.L."/>
            <person name="Degoricija L."/>
            <person name="Hoelzer K."/>
            <person name="Rodriguez-Rivera L.D."/>
            <person name="Brown S."/>
            <person name="Bolchacova E."/>
            <person name="Furtado M.R."/>
            <person name="Wiedmann M."/>
        </authorList>
    </citation>
    <scope>NUCLEOTIDE SEQUENCE [LARGE SCALE GENOMIC DNA]</scope>
    <source>
        <strain evidence="1 2">A4-543</strain>
    </source>
</reference>
<name>G5R5S3_SALSE</name>